<feature type="region of interest" description="Disordered" evidence="2">
    <location>
        <begin position="54"/>
        <end position="75"/>
    </location>
</feature>
<keyword evidence="3" id="KW-1185">Reference proteome</keyword>
<protein>
    <submittedName>
        <fullName evidence="4">Uncharacterized protein</fullName>
    </submittedName>
</protein>
<sequence length="75" mass="8267">MIDQIIGVISNQFQAQQLRAQRQIQEQAKATKARFATLEEQMQQLISTTAAATNACNLPTPRPPPVSSGFHGEEM</sequence>
<reference evidence="4" key="1">
    <citation type="submission" date="2022-11" db="UniProtKB">
        <authorList>
            <consortium name="WormBaseParasite"/>
        </authorList>
    </citation>
    <scope>IDENTIFICATION</scope>
</reference>
<accession>A0A915J4B2</accession>
<proteinExistence type="predicted"/>
<keyword evidence="1" id="KW-0175">Coiled coil</keyword>
<dbReference type="WBParaSite" id="nRc.2.0.1.t20663-RA">
    <property type="protein sequence ID" value="nRc.2.0.1.t20663-RA"/>
    <property type="gene ID" value="nRc.2.0.1.g20663"/>
</dbReference>
<dbReference type="Proteomes" id="UP000887565">
    <property type="component" value="Unplaced"/>
</dbReference>
<evidence type="ECO:0000256" key="2">
    <source>
        <dbReference type="SAM" id="MobiDB-lite"/>
    </source>
</evidence>
<evidence type="ECO:0000256" key="1">
    <source>
        <dbReference type="SAM" id="Coils"/>
    </source>
</evidence>
<evidence type="ECO:0000313" key="3">
    <source>
        <dbReference type="Proteomes" id="UP000887565"/>
    </source>
</evidence>
<feature type="coiled-coil region" evidence="1">
    <location>
        <begin position="21"/>
        <end position="48"/>
    </location>
</feature>
<name>A0A915J4B2_ROMCU</name>
<evidence type="ECO:0000313" key="4">
    <source>
        <dbReference type="WBParaSite" id="nRc.2.0.1.t20663-RA"/>
    </source>
</evidence>
<dbReference type="AlphaFoldDB" id="A0A915J4B2"/>
<organism evidence="3 4">
    <name type="scientific">Romanomermis culicivorax</name>
    <name type="common">Nematode worm</name>
    <dbReference type="NCBI Taxonomy" id="13658"/>
    <lineage>
        <taxon>Eukaryota</taxon>
        <taxon>Metazoa</taxon>
        <taxon>Ecdysozoa</taxon>
        <taxon>Nematoda</taxon>
        <taxon>Enoplea</taxon>
        <taxon>Dorylaimia</taxon>
        <taxon>Mermithida</taxon>
        <taxon>Mermithoidea</taxon>
        <taxon>Mermithidae</taxon>
        <taxon>Romanomermis</taxon>
    </lineage>
</organism>